<keyword evidence="3" id="KW-1185">Reference proteome</keyword>
<evidence type="ECO:0000313" key="3">
    <source>
        <dbReference type="Proteomes" id="UP001530293"/>
    </source>
</evidence>
<dbReference type="EMBL" id="JALLBG020000075">
    <property type="protein sequence ID" value="KAL3767520.1"/>
    <property type="molecule type" value="Genomic_DNA"/>
</dbReference>
<feature type="region of interest" description="Disordered" evidence="1">
    <location>
        <begin position="416"/>
        <end position="436"/>
    </location>
</feature>
<feature type="region of interest" description="Disordered" evidence="1">
    <location>
        <begin position="101"/>
        <end position="131"/>
    </location>
</feature>
<sequence>MSFSKASGGKVSRKAAGGRGGGDSDKDSTNSDTTTTTSSAAAAAAAARAQVFNTLQAEMDLADYARGTSGQKVKRVPRNQILSRSAKRKALREADRMEMAIEVDDDVDASANDDVGESEDGDDGGGAATTVKRKRLRGSKVAFQDVVLKSMPLTCKHLKQITKDYAKGEAERNEVLKEVAELGIELGPDDNFDYEEEGDDGDDDDQEDGSYDDDYDADDAVDADDGASSDFNESGDDEQDEKAIAPTKSNNRANIKVSKSGLIKRKTTKKRVMHRLREFASQRLAEKHGEAIGAHIRGMSETAVQKLREVAKAAPGAPQVYSSLGMVYESMLTETEGEDPSSKHGENGEAEGISRLDLLQRRMELAHKTYASYHVASLLTKRDFVLWERSGDAAMKVANIYSEVIDYTAKHPITNHDANRSAMPTGDTTTTPTRKQSFDPFAGAVKWRAEQQEWMEHALSAYQSSDNLRPPGVDIPCKLAQVHMSLGRYIDALSILTDLRNKASGKSSSSGRDEELRRSEMEGSYPCWLLYADLMMKIGFECKQFGEGVCNNQNYMFKRWLRQNSNDFDWRERRLQALCLALEAAAGSASCDKLIKWMRKRAEKYIVKNGKDGLDVDVDDYNADVDPGNAKKVTEKANPIEVKPTYDEERERLLSMHKVELQKFDRMTNEMKLIADSHIFNDRMAARAAVLDNHRAAIKELALRKYAEEQKNHPPNNADPGNDHSPTPLPLQGSCATVYDIASLLLKQCVELKCFDGGLLVVQSVFDYSIERVNRYERKVELQREIAEANNSSQGLIQHNFTYDKINFESDDSDEECLGTYLSDDDCLEQHGALQKLKSGNLPLDIKALHSVCLLGIGGQDYVALMNLERVIMSSDMTLFNDDVNPDVSIGNDPQWLAFSTYFKAPVSKSFLLATVASLALEKSSDYSRSKRVLDIFMTHLRKLDDKPGTDNGLDKALASSNALDREYIVNFLLASLKLMVNCSREDLAVLNGSGNEDAMLVEKASDDSMYALQTMLRFQSAFWNPRYSDWSLPDTSTEMVSILSGALANIVQATSFDLNNLVDLAKAASIKARHLISTIAHADGAPSKQSTHSSVDMWRTFPLPFNWQSSFHEKVSLRTFNLCVACCVSAFSGWEPSEFNLDQLRSSDGNMFGVTLEGPTVAGFLPSSVVSLIAEQWQYVSSILPDLEELPFALLLNERRKMDWYERVMRNFEKQSTKCKTAFYGEEDGIRALLSYSMLCLLAAEQSGGDERDELLKNSFSVLLPMTQFCIDKQVWQSKLGTAAISYKNESQVSYYLDENSNWRGPTKTKQVQILKTLPKPIRLPQPTKVAAPSSRRFQPTRVEKVRISHLHSLWMNSSAPCGKRGTLLDAQLAMKKVDDAMKNLRKSRTLNSLERASLDVSVALVDLAAYDECDNPFVCLQQASMFAGLGSKCGNNDEPFKRFLPLKEKCSPLEALNILGRADCLRAIHFLLEAQYLCTWVASVCRKHRGRQDEDLSWSSSRWRVIGIMTYIISSTVEETSEALSLGNPVADTSLRKWDDATREEFERGKSDALALVDTNLYQATHDVITPIGDGKVIMESEFHEIGRELNGTVINSNEYPYYSEEVPQDSDVENTNDEDDYHDSYSGVQIVGI</sequence>
<dbReference type="Proteomes" id="UP001530293">
    <property type="component" value="Unassembled WGS sequence"/>
</dbReference>
<protein>
    <submittedName>
        <fullName evidence="2">Uncharacterized protein</fullName>
    </submittedName>
</protein>
<feature type="region of interest" description="Disordered" evidence="1">
    <location>
        <begin position="1"/>
        <end position="45"/>
    </location>
</feature>
<feature type="compositionally biased region" description="Low complexity" evidence="1">
    <location>
        <begin position="1"/>
        <end position="10"/>
    </location>
</feature>
<reference evidence="2 3" key="1">
    <citation type="submission" date="2024-10" db="EMBL/GenBank/DDBJ databases">
        <title>Updated reference genomes for cyclostephanoid diatoms.</title>
        <authorList>
            <person name="Roberts W.R."/>
            <person name="Alverson A.J."/>
        </authorList>
    </citation>
    <scope>NUCLEOTIDE SEQUENCE [LARGE SCALE GENOMIC DNA]</scope>
    <source>
        <strain evidence="2 3">AJA232-27</strain>
    </source>
</reference>
<proteinExistence type="predicted"/>
<feature type="compositionally biased region" description="Acidic residues" evidence="1">
    <location>
        <begin position="114"/>
        <end position="123"/>
    </location>
</feature>
<organism evidence="2 3">
    <name type="scientific">Discostella pseudostelligera</name>
    <dbReference type="NCBI Taxonomy" id="259834"/>
    <lineage>
        <taxon>Eukaryota</taxon>
        <taxon>Sar</taxon>
        <taxon>Stramenopiles</taxon>
        <taxon>Ochrophyta</taxon>
        <taxon>Bacillariophyta</taxon>
        <taxon>Coscinodiscophyceae</taxon>
        <taxon>Thalassiosirophycidae</taxon>
        <taxon>Stephanodiscales</taxon>
        <taxon>Stephanodiscaceae</taxon>
        <taxon>Discostella</taxon>
    </lineage>
</organism>
<feature type="compositionally biased region" description="Low complexity" evidence="1">
    <location>
        <begin position="424"/>
        <end position="433"/>
    </location>
</feature>
<accession>A0ABD3N487</accession>
<evidence type="ECO:0000313" key="2">
    <source>
        <dbReference type="EMBL" id="KAL3767520.1"/>
    </source>
</evidence>
<name>A0ABD3N487_9STRA</name>
<feature type="region of interest" description="Disordered" evidence="1">
    <location>
        <begin position="179"/>
        <end position="252"/>
    </location>
</feature>
<feature type="compositionally biased region" description="Low complexity" evidence="1">
    <location>
        <begin position="30"/>
        <end position="45"/>
    </location>
</feature>
<evidence type="ECO:0000256" key="1">
    <source>
        <dbReference type="SAM" id="MobiDB-lite"/>
    </source>
</evidence>
<feature type="compositionally biased region" description="Acidic residues" evidence="1">
    <location>
        <begin position="187"/>
        <end position="240"/>
    </location>
</feature>
<gene>
    <name evidence="2" type="ORF">ACHAWU_000183</name>
</gene>
<comment type="caution">
    <text evidence="2">The sequence shown here is derived from an EMBL/GenBank/DDBJ whole genome shotgun (WGS) entry which is preliminary data.</text>
</comment>